<keyword evidence="1" id="KW-0812">Transmembrane</keyword>
<feature type="transmembrane region" description="Helical" evidence="1">
    <location>
        <begin position="81"/>
        <end position="105"/>
    </location>
</feature>
<protein>
    <submittedName>
        <fullName evidence="2">Uncharacterized protein</fullName>
    </submittedName>
</protein>
<sequence>MRLEVTRDVVSDLYPLYRSGEASRDTRVLVEGFLAGDGEFAATLRETERLAPGFAAPRLSPDAELRLLEAAQQRARMKLRIIAGAVGVGGVLLLLALSGAMVMLFRGGF</sequence>
<dbReference type="EMBL" id="VGIY01000189">
    <property type="protein sequence ID" value="MBM3317790.1"/>
    <property type="molecule type" value="Genomic_DNA"/>
</dbReference>
<organism evidence="2 3">
    <name type="scientific">Eiseniibacteriota bacterium</name>
    <dbReference type="NCBI Taxonomy" id="2212470"/>
    <lineage>
        <taxon>Bacteria</taxon>
        <taxon>Candidatus Eiseniibacteriota</taxon>
    </lineage>
</organism>
<accession>A0A938BQZ4</accession>
<evidence type="ECO:0000313" key="3">
    <source>
        <dbReference type="Proteomes" id="UP000748308"/>
    </source>
</evidence>
<evidence type="ECO:0000313" key="2">
    <source>
        <dbReference type="EMBL" id="MBM3317790.1"/>
    </source>
</evidence>
<keyword evidence="1" id="KW-0472">Membrane</keyword>
<gene>
    <name evidence="2" type="ORF">FJY75_08040</name>
</gene>
<keyword evidence="1" id="KW-1133">Transmembrane helix</keyword>
<dbReference type="AlphaFoldDB" id="A0A938BQZ4"/>
<reference evidence="2" key="1">
    <citation type="submission" date="2019-03" db="EMBL/GenBank/DDBJ databases">
        <title>Lake Tanganyika Metagenome-Assembled Genomes (MAGs).</title>
        <authorList>
            <person name="Tran P."/>
        </authorList>
    </citation>
    <scope>NUCLEOTIDE SEQUENCE</scope>
    <source>
        <strain evidence="2">M_DeepCast_400m_m2_100</strain>
    </source>
</reference>
<comment type="caution">
    <text evidence="2">The sequence shown here is derived from an EMBL/GenBank/DDBJ whole genome shotgun (WGS) entry which is preliminary data.</text>
</comment>
<name>A0A938BQZ4_UNCEI</name>
<evidence type="ECO:0000256" key="1">
    <source>
        <dbReference type="SAM" id="Phobius"/>
    </source>
</evidence>
<dbReference type="Proteomes" id="UP000748308">
    <property type="component" value="Unassembled WGS sequence"/>
</dbReference>
<proteinExistence type="predicted"/>